<accession>A0A367KL11</accession>
<keyword evidence="2" id="KW-1185">Reference proteome</keyword>
<dbReference type="AlphaFoldDB" id="A0A367KL11"/>
<comment type="caution">
    <text evidence="1">The sequence shown here is derived from an EMBL/GenBank/DDBJ whole genome shotgun (WGS) entry which is preliminary data.</text>
</comment>
<dbReference type="OrthoDB" id="296767at2759"/>
<proteinExistence type="predicted"/>
<name>A0A367KL11_RHIST</name>
<gene>
    <name evidence="1" type="ORF">CU098_012662</name>
</gene>
<evidence type="ECO:0000313" key="1">
    <source>
        <dbReference type="EMBL" id="RCI02820.1"/>
    </source>
</evidence>
<evidence type="ECO:0000313" key="2">
    <source>
        <dbReference type="Proteomes" id="UP000253551"/>
    </source>
</evidence>
<protein>
    <submittedName>
        <fullName evidence="1">Uncharacterized protein</fullName>
    </submittedName>
</protein>
<sequence>SKNNIHQNRVEDISILDEIYTMPSIFDFSIENTNTQDQLELKEYRDWKYHPSKHVYASKAVEELEGVSKHYHAWLEKLETSKTSHVPQLFLNWPKHWTLNPA</sequence>
<dbReference type="EMBL" id="PJQM01001250">
    <property type="protein sequence ID" value="RCI02820.1"/>
    <property type="molecule type" value="Genomic_DNA"/>
</dbReference>
<feature type="non-terminal residue" evidence="1">
    <location>
        <position position="1"/>
    </location>
</feature>
<dbReference type="Proteomes" id="UP000253551">
    <property type="component" value="Unassembled WGS sequence"/>
</dbReference>
<organism evidence="1 2">
    <name type="scientific">Rhizopus stolonifer</name>
    <name type="common">Rhizopus nigricans</name>
    <dbReference type="NCBI Taxonomy" id="4846"/>
    <lineage>
        <taxon>Eukaryota</taxon>
        <taxon>Fungi</taxon>
        <taxon>Fungi incertae sedis</taxon>
        <taxon>Mucoromycota</taxon>
        <taxon>Mucoromycotina</taxon>
        <taxon>Mucoromycetes</taxon>
        <taxon>Mucorales</taxon>
        <taxon>Mucorineae</taxon>
        <taxon>Rhizopodaceae</taxon>
        <taxon>Rhizopus</taxon>
    </lineage>
</organism>
<reference evidence="1 2" key="1">
    <citation type="journal article" date="2018" name="G3 (Bethesda)">
        <title>Phylogenetic and Phylogenomic Definition of Rhizopus Species.</title>
        <authorList>
            <person name="Gryganskyi A.P."/>
            <person name="Golan J."/>
            <person name="Dolatabadi S."/>
            <person name="Mondo S."/>
            <person name="Robb S."/>
            <person name="Idnurm A."/>
            <person name="Muszewska A."/>
            <person name="Steczkiewicz K."/>
            <person name="Masonjones S."/>
            <person name="Liao H.L."/>
            <person name="Gajdeczka M.T."/>
            <person name="Anike F."/>
            <person name="Vuek A."/>
            <person name="Anishchenko I.M."/>
            <person name="Voigt K."/>
            <person name="de Hoog G.S."/>
            <person name="Smith M.E."/>
            <person name="Heitman J."/>
            <person name="Vilgalys R."/>
            <person name="Stajich J.E."/>
        </authorList>
    </citation>
    <scope>NUCLEOTIDE SEQUENCE [LARGE SCALE GENOMIC DNA]</scope>
    <source>
        <strain evidence="1 2">LSU 92-RS-03</strain>
    </source>
</reference>